<dbReference type="Proteomes" id="UP000024635">
    <property type="component" value="Unassembled WGS sequence"/>
</dbReference>
<name>A0A016V5Y4_9BILA</name>
<dbReference type="OrthoDB" id="442731at2759"/>
<reference evidence="3" key="1">
    <citation type="journal article" date="2015" name="Nat. Genet.">
        <title>The genome and transcriptome of the zoonotic hookworm Ancylostoma ceylanicum identify infection-specific gene families.</title>
        <authorList>
            <person name="Schwarz E.M."/>
            <person name="Hu Y."/>
            <person name="Antoshechkin I."/>
            <person name="Miller M.M."/>
            <person name="Sternberg P.W."/>
            <person name="Aroian R.V."/>
        </authorList>
    </citation>
    <scope>NUCLEOTIDE SEQUENCE</scope>
    <source>
        <strain evidence="3">HY135</strain>
    </source>
</reference>
<evidence type="ECO:0000313" key="2">
    <source>
        <dbReference type="EMBL" id="EYC22427.1"/>
    </source>
</evidence>
<feature type="compositionally biased region" description="Pro residues" evidence="1">
    <location>
        <begin position="100"/>
        <end position="109"/>
    </location>
</feature>
<sequence>MRGPPPAWMPPHPPDRDHDYENNYEDPEDIRERVETFLFTDESDCPFVVLLELSSRDLLLTTAATAPPPKYNSYEMSLSQQVCTLPLPHPSECTPVEMRGPPPAWMPPHPPDRDHDYENNYEDPEDIRERELSSRDLLLTTAATAPPPKYNSYEMSLSQQRRSGMTREPLAPALDDWTSLAEGQTVLHKNADGAYYIPSGSGR</sequence>
<comment type="caution">
    <text evidence="2">The sequence shown here is derived from an EMBL/GenBank/DDBJ whole genome shotgun (WGS) entry which is preliminary data.</text>
</comment>
<keyword evidence="3" id="KW-1185">Reference proteome</keyword>
<feature type="compositionally biased region" description="Pro residues" evidence="1">
    <location>
        <begin position="1"/>
        <end position="12"/>
    </location>
</feature>
<dbReference type="STRING" id="53326.A0A016V5Y4"/>
<feature type="compositionally biased region" description="Polar residues" evidence="1">
    <location>
        <begin position="153"/>
        <end position="163"/>
    </location>
</feature>
<dbReference type="AlphaFoldDB" id="A0A016V5Y4"/>
<proteinExistence type="predicted"/>
<accession>A0A016V5Y4</accession>
<evidence type="ECO:0000256" key="1">
    <source>
        <dbReference type="SAM" id="MobiDB-lite"/>
    </source>
</evidence>
<organism evidence="2 3">
    <name type="scientific">Ancylostoma ceylanicum</name>
    <dbReference type="NCBI Taxonomy" id="53326"/>
    <lineage>
        <taxon>Eukaryota</taxon>
        <taxon>Metazoa</taxon>
        <taxon>Ecdysozoa</taxon>
        <taxon>Nematoda</taxon>
        <taxon>Chromadorea</taxon>
        <taxon>Rhabditida</taxon>
        <taxon>Rhabditina</taxon>
        <taxon>Rhabditomorpha</taxon>
        <taxon>Strongyloidea</taxon>
        <taxon>Ancylostomatidae</taxon>
        <taxon>Ancylostomatinae</taxon>
        <taxon>Ancylostoma</taxon>
    </lineage>
</organism>
<protein>
    <submittedName>
        <fullName evidence="2">Uncharacterized protein</fullName>
    </submittedName>
</protein>
<feature type="region of interest" description="Disordered" evidence="1">
    <location>
        <begin position="1"/>
        <end position="28"/>
    </location>
</feature>
<gene>
    <name evidence="2" type="primary">Acey_s0017.g3341</name>
    <name evidence="2" type="ORF">Y032_0017g3341</name>
</gene>
<dbReference type="EMBL" id="JARK01001353">
    <property type="protein sequence ID" value="EYC22427.1"/>
    <property type="molecule type" value="Genomic_DNA"/>
</dbReference>
<feature type="region of interest" description="Disordered" evidence="1">
    <location>
        <begin position="144"/>
        <end position="166"/>
    </location>
</feature>
<feature type="region of interest" description="Disordered" evidence="1">
    <location>
        <begin position="94"/>
        <end position="126"/>
    </location>
</feature>
<evidence type="ECO:0000313" key="3">
    <source>
        <dbReference type="Proteomes" id="UP000024635"/>
    </source>
</evidence>